<keyword evidence="1" id="KW-0472">Membrane</keyword>
<name>A0A2R4MAL2_9HYPH</name>
<keyword evidence="1" id="KW-1133">Transmembrane helix</keyword>
<proteinExistence type="predicted"/>
<gene>
    <name evidence="2" type="ORF">MXMO3_00359</name>
</gene>
<feature type="transmembrane region" description="Helical" evidence="1">
    <location>
        <begin position="144"/>
        <end position="161"/>
    </location>
</feature>
<dbReference type="STRING" id="1122213.GCA_000423365_03071"/>
<feature type="transmembrane region" description="Helical" evidence="1">
    <location>
        <begin position="292"/>
        <end position="315"/>
    </location>
</feature>
<evidence type="ECO:0000313" key="2">
    <source>
        <dbReference type="EMBL" id="AVX02906.1"/>
    </source>
</evidence>
<organism evidence="2 3">
    <name type="scientific">Maritalea myrionectae</name>
    <dbReference type="NCBI Taxonomy" id="454601"/>
    <lineage>
        <taxon>Bacteria</taxon>
        <taxon>Pseudomonadati</taxon>
        <taxon>Pseudomonadota</taxon>
        <taxon>Alphaproteobacteria</taxon>
        <taxon>Hyphomicrobiales</taxon>
        <taxon>Devosiaceae</taxon>
        <taxon>Maritalea</taxon>
    </lineage>
</organism>
<feature type="transmembrane region" description="Helical" evidence="1">
    <location>
        <begin position="322"/>
        <end position="344"/>
    </location>
</feature>
<feature type="transmembrane region" description="Helical" evidence="1">
    <location>
        <begin position="120"/>
        <end position="138"/>
    </location>
</feature>
<dbReference type="GO" id="GO:0042925">
    <property type="term" value="F:benzoate transmembrane transporter activity"/>
    <property type="evidence" value="ECO:0007669"/>
    <property type="project" value="InterPro"/>
</dbReference>
<feature type="transmembrane region" description="Helical" evidence="1">
    <location>
        <begin position="364"/>
        <end position="389"/>
    </location>
</feature>
<feature type="transmembrane region" description="Helical" evidence="1">
    <location>
        <begin position="205"/>
        <end position="225"/>
    </location>
</feature>
<keyword evidence="3" id="KW-1185">Reference proteome</keyword>
<reference evidence="2 3" key="1">
    <citation type="submission" date="2017-05" db="EMBL/GenBank/DDBJ databases">
        <title>Genome Analysis of Maritalea myrionectae HL2708#5.</title>
        <authorList>
            <consortium name="Cotde Inc.-PKNU"/>
            <person name="Jang D."/>
            <person name="Oh H.-M."/>
        </authorList>
    </citation>
    <scope>NUCLEOTIDE SEQUENCE [LARGE SCALE GENOMIC DNA]</scope>
    <source>
        <strain evidence="2 3">HL2708#5</strain>
    </source>
</reference>
<evidence type="ECO:0000256" key="1">
    <source>
        <dbReference type="SAM" id="Phobius"/>
    </source>
</evidence>
<dbReference type="RefSeq" id="WP_117394748.1">
    <property type="nucleotide sequence ID" value="NZ_CP021330.1"/>
</dbReference>
<accession>A0A2R4MAL2</accession>
<dbReference type="KEGG" id="mmyr:MXMO3_00359"/>
<dbReference type="NCBIfam" id="TIGR00843">
    <property type="entry name" value="benE"/>
    <property type="match status" value="1"/>
</dbReference>
<feature type="transmembrane region" description="Helical" evidence="1">
    <location>
        <begin position="256"/>
        <end position="280"/>
    </location>
</feature>
<feature type="transmembrane region" description="Helical" evidence="1">
    <location>
        <begin position="92"/>
        <end position="108"/>
    </location>
</feature>
<dbReference type="PANTHER" id="PTHR30199">
    <property type="entry name" value="MFS FAMILY TRANSPORTER, PREDICTED SUBSTRATE BENZOATE"/>
    <property type="match status" value="1"/>
</dbReference>
<dbReference type="InterPro" id="IPR004711">
    <property type="entry name" value="Benzoate_Transporter"/>
</dbReference>
<evidence type="ECO:0000313" key="3">
    <source>
        <dbReference type="Proteomes" id="UP000258927"/>
    </source>
</evidence>
<protein>
    <submittedName>
        <fullName evidence="2">Inner membrane protein YdcO</fullName>
    </submittedName>
</protein>
<dbReference type="PANTHER" id="PTHR30199:SF0">
    <property type="entry name" value="INNER MEMBRANE PROTEIN YDCO"/>
    <property type="match status" value="1"/>
</dbReference>
<keyword evidence="1" id="KW-0812">Transmembrane</keyword>
<feature type="transmembrane region" description="Helical" evidence="1">
    <location>
        <begin position="42"/>
        <end position="61"/>
    </location>
</feature>
<sequence>MLKDFSAQALFMGILVAFVGFASSFAVVLQGLRATGATDAQAATGLMALSIAMGLGGIYLARKYRMPISVAWSTPGAALLINSGPVDGGFEAAIGAFIISAILVIIAGQVRPFGRLINKIPSAIANAMLAGILVILCFAPFKAIAFNPALGLPIVLAWLIVGRFNKVLAVPAALIAFVIVVVLAIELPDNSAELLAAAFPPNVAIVMPSFSWPALFGLALPLFFVNMASQNIPGITVLRVHDYDPPSGNLFSTTGLFSLFSAPFGAHGVTLAAITAAMCASEDAHTDPSKRYWAAIVAGIAYVLLGLAAGIAATFITLAPAILIEAVAGLALIGAFAGSAKAAFEQENHREAAAVTFLISASGVSFFGVAGAFWGLLAGIFIVTANNLVRRRRDKSAKK</sequence>
<dbReference type="GO" id="GO:0005886">
    <property type="term" value="C:plasma membrane"/>
    <property type="evidence" value="ECO:0007669"/>
    <property type="project" value="TreeGrafter"/>
</dbReference>
<dbReference type="Pfam" id="PF03594">
    <property type="entry name" value="BenE"/>
    <property type="match status" value="1"/>
</dbReference>
<dbReference type="Proteomes" id="UP000258927">
    <property type="component" value="Chromosome"/>
</dbReference>
<feature type="transmembrane region" description="Helical" evidence="1">
    <location>
        <begin position="168"/>
        <end position="185"/>
    </location>
</feature>
<dbReference type="EMBL" id="CP021330">
    <property type="protein sequence ID" value="AVX02906.1"/>
    <property type="molecule type" value="Genomic_DNA"/>
</dbReference>
<dbReference type="AlphaFoldDB" id="A0A2R4MAL2"/>